<organism evidence="1 2">
    <name type="scientific">Elysia crispata</name>
    <name type="common">lettuce slug</name>
    <dbReference type="NCBI Taxonomy" id="231223"/>
    <lineage>
        <taxon>Eukaryota</taxon>
        <taxon>Metazoa</taxon>
        <taxon>Spiralia</taxon>
        <taxon>Lophotrochozoa</taxon>
        <taxon>Mollusca</taxon>
        <taxon>Gastropoda</taxon>
        <taxon>Heterobranchia</taxon>
        <taxon>Euthyneura</taxon>
        <taxon>Panpulmonata</taxon>
        <taxon>Sacoglossa</taxon>
        <taxon>Placobranchoidea</taxon>
        <taxon>Plakobranchidae</taxon>
        <taxon>Elysia</taxon>
    </lineage>
</organism>
<dbReference type="Proteomes" id="UP001283361">
    <property type="component" value="Unassembled WGS sequence"/>
</dbReference>
<proteinExistence type="predicted"/>
<reference evidence="1" key="1">
    <citation type="journal article" date="2023" name="G3 (Bethesda)">
        <title>A reference genome for the long-term kleptoplast-retaining sea slug Elysia crispata morphotype clarki.</title>
        <authorList>
            <person name="Eastman K.E."/>
            <person name="Pendleton A.L."/>
            <person name="Shaikh M.A."/>
            <person name="Suttiyut T."/>
            <person name="Ogas R."/>
            <person name="Tomko P."/>
            <person name="Gavelis G."/>
            <person name="Widhalm J.R."/>
            <person name="Wisecaver J.H."/>
        </authorList>
    </citation>
    <scope>NUCLEOTIDE SEQUENCE</scope>
    <source>
        <strain evidence="1">ECLA1</strain>
    </source>
</reference>
<gene>
    <name evidence="1" type="ORF">RRG08_022504</name>
</gene>
<keyword evidence="2" id="KW-1185">Reference proteome</keyword>
<dbReference type="AlphaFoldDB" id="A0AAE1D8X4"/>
<evidence type="ECO:0000313" key="1">
    <source>
        <dbReference type="EMBL" id="KAK3761100.1"/>
    </source>
</evidence>
<accession>A0AAE1D8X4</accession>
<evidence type="ECO:0000313" key="2">
    <source>
        <dbReference type="Proteomes" id="UP001283361"/>
    </source>
</evidence>
<dbReference type="EMBL" id="JAWDGP010004927">
    <property type="protein sequence ID" value="KAK3761100.1"/>
    <property type="molecule type" value="Genomic_DNA"/>
</dbReference>
<name>A0AAE1D8X4_9GAST</name>
<sequence length="205" mass="23001">MITPLVNSQVEMIRRFAPCSLHSTSQEHRETPQARPRPAHWFLTRGPRRLDTPLSLVQSEGSRYAIVEADYHLVTQPWAEPARLDDSVRRTGKLTVTADGDLVEDKTTPGSTRQQVEATRRISGHVWTHFQFVFFLSFYSINKHISYLDLTRNARVGGIQTDSDSELETDIHDSMVSVFPVARLPLRASTSGGRAGADITGRSTQ</sequence>
<comment type="caution">
    <text evidence="1">The sequence shown here is derived from an EMBL/GenBank/DDBJ whole genome shotgun (WGS) entry which is preliminary data.</text>
</comment>
<protein>
    <submittedName>
        <fullName evidence="1">Uncharacterized protein</fullName>
    </submittedName>
</protein>